<dbReference type="Proteomes" id="UP000091967">
    <property type="component" value="Unassembled WGS sequence"/>
</dbReference>
<name>A0A1B8B557_FUSPO</name>
<feature type="chain" id="PRO_5008603563" evidence="1">
    <location>
        <begin position="20"/>
        <end position="232"/>
    </location>
</feature>
<dbReference type="OrthoDB" id="4817850at2759"/>
<keyword evidence="3" id="KW-1185">Reference proteome</keyword>
<evidence type="ECO:0000256" key="1">
    <source>
        <dbReference type="SAM" id="SignalP"/>
    </source>
</evidence>
<accession>A0A1B8B557</accession>
<evidence type="ECO:0000313" key="2">
    <source>
        <dbReference type="EMBL" id="OBS27864.1"/>
    </source>
</evidence>
<reference evidence="2 3" key="1">
    <citation type="submission" date="2016-06" db="EMBL/GenBank/DDBJ databases">
        <title>Living apart together: crosstalk between the core and supernumerary genomes in a fungal plant pathogen.</title>
        <authorList>
            <person name="Vanheule A."/>
            <person name="Audenaert K."/>
            <person name="Warris S."/>
            <person name="Van De Geest H."/>
            <person name="Schijlen E."/>
            <person name="Hofte M."/>
            <person name="De Saeger S."/>
            <person name="Haesaert G."/>
            <person name="Waalwijk C."/>
            <person name="Van Der Lee T."/>
        </authorList>
    </citation>
    <scope>NUCLEOTIDE SEQUENCE [LARGE SCALE GENOMIC DNA]</scope>
    <source>
        <strain evidence="2 3">2516</strain>
    </source>
</reference>
<sequence>MLVIKNFLLTLIFLGVAVAGPAVPIQALEVRQDKKLPSCDDKSQSYNGPYADNSGTYVTSDKVTHPYRFPLIRKCWWDYFVVETAVELTPWQKATGDIFCTDSERCVATKMSGKSVCQERSESVSANVGVAIEGFSLGLDFTVTKSESRCVTADDSTACSWNDRQCHTIWTQQQILRQKGYRRQRCNWGKGDETQCMGNWEQTTPSDLINYGCGSQCTDTNNCGHTDGTPCP</sequence>
<proteinExistence type="predicted"/>
<protein>
    <submittedName>
        <fullName evidence="2">Uncharacterized protein</fullName>
    </submittedName>
</protein>
<evidence type="ECO:0000313" key="3">
    <source>
        <dbReference type="Proteomes" id="UP000091967"/>
    </source>
</evidence>
<organism evidence="2 3">
    <name type="scientific">Fusarium poae</name>
    <dbReference type="NCBI Taxonomy" id="36050"/>
    <lineage>
        <taxon>Eukaryota</taxon>
        <taxon>Fungi</taxon>
        <taxon>Dikarya</taxon>
        <taxon>Ascomycota</taxon>
        <taxon>Pezizomycotina</taxon>
        <taxon>Sordariomycetes</taxon>
        <taxon>Hypocreomycetidae</taxon>
        <taxon>Hypocreales</taxon>
        <taxon>Nectriaceae</taxon>
        <taxon>Fusarium</taxon>
    </lineage>
</organism>
<dbReference type="OMA" id="CVTADDS"/>
<dbReference type="EMBL" id="LYXU01000001">
    <property type="protein sequence ID" value="OBS27864.1"/>
    <property type="molecule type" value="Genomic_DNA"/>
</dbReference>
<comment type="caution">
    <text evidence="2">The sequence shown here is derived from an EMBL/GenBank/DDBJ whole genome shotgun (WGS) entry which is preliminary data.</text>
</comment>
<dbReference type="AlphaFoldDB" id="A0A1B8B557"/>
<keyword evidence="1" id="KW-0732">Signal</keyword>
<gene>
    <name evidence="2" type="ORF">FPOA_01806</name>
</gene>
<feature type="signal peptide" evidence="1">
    <location>
        <begin position="1"/>
        <end position="19"/>
    </location>
</feature>